<dbReference type="AlphaFoldDB" id="A0AAD9YUT8"/>
<evidence type="ECO:0000313" key="3">
    <source>
        <dbReference type="Proteomes" id="UP001281614"/>
    </source>
</evidence>
<accession>A0AAD9YUT8</accession>
<sequence length="78" mass="8547">METSFTAKSPPTVPYASKDLELQLQPSVSPPPSLGPPRHEIEAKTGRKARRTGVLLLMVVEDGEVRDVGEGMDRMQET</sequence>
<evidence type="ECO:0000313" key="2">
    <source>
        <dbReference type="EMBL" id="KAK2778821.1"/>
    </source>
</evidence>
<organism evidence="2 3">
    <name type="scientific">Colletotrichum kahawae</name>
    <name type="common">Coffee berry disease fungus</name>
    <dbReference type="NCBI Taxonomy" id="34407"/>
    <lineage>
        <taxon>Eukaryota</taxon>
        <taxon>Fungi</taxon>
        <taxon>Dikarya</taxon>
        <taxon>Ascomycota</taxon>
        <taxon>Pezizomycotina</taxon>
        <taxon>Sordariomycetes</taxon>
        <taxon>Hypocreomycetidae</taxon>
        <taxon>Glomerellales</taxon>
        <taxon>Glomerellaceae</taxon>
        <taxon>Colletotrichum</taxon>
        <taxon>Colletotrichum gloeosporioides species complex</taxon>
    </lineage>
</organism>
<feature type="region of interest" description="Disordered" evidence="1">
    <location>
        <begin position="24"/>
        <end position="48"/>
    </location>
</feature>
<keyword evidence="3" id="KW-1185">Reference proteome</keyword>
<dbReference type="EMBL" id="VYYT01000008">
    <property type="protein sequence ID" value="KAK2778821.1"/>
    <property type="molecule type" value="Genomic_DNA"/>
</dbReference>
<proteinExistence type="predicted"/>
<dbReference type="Proteomes" id="UP001281614">
    <property type="component" value="Unassembled WGS sequence"/>
</dbReference>
<name>A0AAD9YUT8_COLKA</name>
<reference evidence="2" key="1">
    <citation type="submission" date="2023-02" db="EMBL/GenBank/DDBJ databases">
        <title>Colletotrichum kahawae CIFC_Que2 genome sequencing and assembly.</title>
        <authorList>
            <person name="Baroncelli R."/>
        </authorList>
    </citation>
    <scope>NUCLEOTIDE SEQUENCE</scope>
    <source>
        <strain evidence="2">CIFC_Que2</strain>
    </source>
</reference>
<comment type="caution">
    <text evidence="2">The sequence shown here is derived from an EMBL/GenBank/DDBJ whole genome shotgun (WGS) entry which is preliminary data.</text>
</comment>
<protein>
    <submittedName>
        <fullName evidence="2">Uncharacterized protein</fullName>
    </submittedName>
</protein>
<evidence type="ECO:0000256" key="1">
    <source>
        <dbReference type="SAM" id="MobiDB-lite"/>
    </source>
</evidence>
<gene>
    <name evidence="2" type="ORF">CKAH01_11595</name>
</gene>